<sequence>MRRALRLLAIAVAAVACAPATASAQSATTCPATFQVLHNDRIGALKLPAGAYQITATGLSCAQASKLFTQFLNDWDGNLPSPWRVVASRSQFVRGTSGTSFTVRRVTTPATPGACSGTFAIFEPVNAAGLQIGLGHWALSVAGGLSCSTAFQVFAQTADTNLVPPGWTVDPATNTFRRGGQSFVATNQGNAPSGIGRSTGTRCPATFRVLNNDRIGALSLPKGNYLITLLPGGGLSCPVASDLFAAFLRDTNGRLPAPWRLNAQTATFTRGAGSDIGFQVEPARVAR</sequence>
<dbReference type="PROSITE" id="PS51257">
    <property type="entry name" value="PROKAR_LIPOPROTEIN"/>
    <property type="match status" value="1"/>
</dbReference>
<name>A0ABY5PAX7_9ACTN</name>
<dbReference type="RefSeq" id="WP_353862315.1">
    <property type="nucleotide sequence ID" value="NZ_CP088295.1"/>
</dbReference>
<evidence type="ECO:0000313" key="2">
    <source>
        <dbReference type="EMBL" id="UUY01766.1"/>
    </source>
</evidence>
<accession>A0ABY5PAX7</accession>
<keyword evidence="1" id="KW-0732">Signal</keyword>
<evidence type="ECO:0000313" key="3">
    <source>
        <dbReference type="Proteomes" id="UP001058860"/>
    </source>
</evidence>
<protein>
    <submittedName>
        <fullName evidence="2">Uncharacterized protein</fullName>
    </submittedName>
</protein>
<dbReference type="EMBL" id="CP088295">
    <property type="protein sequence ID" value="UUY01766.1"/>
    <property type="molecule type" value="Genomic_DNA"/>
</dbReference>
<dbReference type="Proteomes" id="UP001058860">
    <property type="component" value="Chromosome"/>
</dbReference>
<keyword evidence="3" id="KW-1185">Reference proteome</keyword>
<gene>
    <name evidence="2" type="ORF">LRS13_13640</name>
</gene>
<feature type="signal peptide" evidence="1">
    <location>
        <begin position="1"/>
        <end position="24"/>
    </location>
</feature>
<proteinExistence type="predicted"/>
<evidence type="ECO:0000256" key="1">
    <source>
        <dbReference type="SAM" id="SignalP"/>
    </source>
</evidence>
<reference evidence="3" key="1">
    <citation type="submission" date="2021-11" db="EMBL/GenBank/DDBJ databases">
        <title>Cultivation dependent microbiological survey of springs from the worlds oldest radium mine currently devoted to the extraction of radon-saturated water.</title>
        <authorList>
            <person name="Kapinusova G."/>
            <person name="Smrhova T."/>
            <person name="Strejcek M."/>
            <person name="Suman J."/>
            <person name="Jani K."/>
            <person name="Pajer P."/>
            <person name="Uhlik O."/>
        </authorList>
    </citation>
    <scope>NUCLEOTIDE SEQUENCE [LARGE SCALE GENOMIC DNA]</scope>
    <source>
        <strain evidence="3">J379</strain>
    </source>
</reference>
<organism evidence="2 3">
    <name type="scientific">Svornostia abyssi</name>
    <dbReference type="NCBI Taxonomy" id="2898438"/>
    <lineage>
        <taxon>Bacteria</taxon>
        <taxon>Bacillati</taxon>
        <taxon>Actinomycetota</taxon>
        <taxon>Thermoleophilia</taxon>
        <taxon>Solirubrobacterales</taxon>
        <taxon>Baekduiaceae</taxon>
        <taxon>Svornostia</taxon>
    </lineage>
</organism>
<feature type="chain" id="PRO_5047508876" evidence="1">
    <location>
        <begin position="25"/>
        <end position="287"/>
    </location>
</feature>